<evidence type="ECO:0000256" key="3">
    <source>
        <dbReference type="ARBA" id="ARBA00022989"/>
    </source>
</evidence>
<dbReference type="Pfam" id="PF04357">
    <property type="entry name" value="TamB"/>
    <property type="match status" value="1"/>
</dbReference>
<name>A0AB39VIW3_9FUSO</name>
<protein>
    <submittedName>
        <fullName evidence="6">Translocation/assembly module TamB domain-containing protein</fullName>
    </submittedName>
</protein>
<dbReference type="RefSeq" id="WP_369711453.1">
    <property type="nucleotide sequence ID" value="NZ_CP165644.1"/>
</dbReference>
<keyword evidence="4" id="KW-0472">Membrane</keyword>
<sequence>MKYLKKSLMVFMPLLLALGTLKYYISTPHFKSTLTRILKTNALNVEFDKIRLYGFDRIQIDNLKVRDLSGNMVIDAKKVVAKINLLTPTRLSKIDIFGATVNLERRKNNDFNLFHIIKDKKEKTFDRTSRIGKLFIHNAVLNYADTNFKEKIQKSMTSVNGNLESAKSRGFLLVAKGIGNLNADNTVETLGIELNQKLNSVQSLKSRFDKIKNSSEKRKEFYLNFDFGNVKVTKELGQYLPLEMITIKGGMLNGKLNLTKNKATETMEPTGNLVVKDGILNYVDFDGDIDKINANINMTKENIIVNANSLLAQKPVSLLLNYGNQNLKLTMKIKVREVPYSQIARYKILKGFNVKAKGNVTGELNLKVDIEKSKEKDKNKNQVQKKTKEKSAKVELDGKFSSENIKIANYNFRNISTNMKLSTQKGFFELDDTAFRFDEVLSGFRIKDDVKIPKFIYDLNKKTGKGNYILVNKDSDYNIPRFVGNVKISNKNIISGTLISKKLNADYVVNPTAKTLFVNAQGKDYITVRYGGKKYVLNPDVKKLFVKFDEKHMLRSGNIKAKLKNLPIKMIESIVANININRGNYNIKASVKTGGVVVSVKGTTTADMKHSYNIKNVSKMDLSKLLKNYGYNFKGMDKARLPMDVKAKIDGTNNRIMGSYEIYSPSGEYFVKYKNLHASGKIRDLTKMDLDMNILANEVSWEDQRLKNLTAKLNMKNDILKIQSLGNDKLFAQGSYHLKTGRAEIDAKLNNYVFKSKKLNDAKFLLNAKAKISGKVNDRLSGNFEISSPYGEYIAEFENLHAKGKINDLAKMNLDMNIFADEVWYQYHRLKNLTAKLNLKNDILKIESLGNDKLFAQGSYNLKTRNVKLDGELKNYVLYGIFDPQVSMYVDSLKANVSGTPDNLNGKILLTPSTTKINFNSIGQTRADLDIKNSIVNFKDVTLRGNNISGTYNLKNKVADLELNLDEDDIPKLLKMNDLTFGTKSKINLKGHLNKFNMYGHLILRNMSYRSYKIPHIVANIDYSNGNIDKLFKYGIFDIKSLKFIGENNETLFETNTKFDLENVDIDYKVGDHNFSLDSVQDLKNKGYSGNIDFDFFYKGSFEKFLTGLKIKSDKVTLAGFPVTNLDIDLQGNEKTVNIGLFNLNYENNPLIVSGYFDYSPIKYDISVLAQNFNLNFLEANKDVASASGIANIDAILSSSHGTSGHILLNNFNYKTKDERTLVDNINANIDLEGTKLIVNRLDGGFNNGTFNVTGNLDVPTIPPDFMKTKRLQLGKFELNANLNKLGLHYGNDIDYAVTGDLMLTEDRLFGNLVVSDAEIRKIPDFVNKDNSKNSELQKQEKDKSIVEGVVEEVLDKILKQYTVNLNVQVGEKVKLNIPSVSLVKNIKGTIKGATEISFENGAIGLMGDFDISKGSFYLNGNEFKIDNSIVSLSKSTSETDFMSNTFVNFEASTKVGSERIEVSVTGNVNNPDIRFSSSSGKTEEEIISLLAFDKVVGNGNKDKKGPKDNSEDGVVVAGSLLSTALNELIFSSITDKIEGVFGLSKVSVSTNIDKSNKTGKYNASTTLSLKDKLYKDKIYWNLAIKFPFQSSGEKEENPIGYNAWLSYNIATGLDLRAGGETAPKSSKINLRASNKKQNKINYYFGIDFSTKADSIGDLFKKIFKKRKLDTLRK</sequence>
<comment type="subcellular location">
    <subcellularLocation>
        <location evidence="1">Membrane</location>
        <topology evidence="1">Single-pass membrane protein</topology>
    </subcellularLocation>
</comment>
<keyword evidence="2" id="KW-0812">Transmembrane</keyword>
<evidence type="ECO:0000259" key="5">
    <source>
        <dbReference type="Pfam" id="PF04357"/>
    </source>
</evidence>
<evidence type="ECO:0000256" key="2">
    <source>
        <dbReference type="ARBA" id="ARBA00022692"/>
    </source>
</evidence>
<evidence type="ECO:0000256" key="4">
    <source>
        <dbReference type="ARBA" id="ARBA00023136"/>
    </source>
</evidence>
<organism evidence="6">
    <name type="scientific">Leptotrichia rugosa</name>
    <dbReference type="NCBI Taxonomy" id="3239302"/>
    <lineage>
        <taxon>Bacteria</taxon>
        <taxon>Fusobacteriati</taxon>
        <taxon>Fusobacteriota</taxon>
        <taxon>Fusobacteriia</taxon>
        <taxon>Fusobacteriales</taxon>
        <taxon>Leptotrichiaceae</taxon>
        <taxon>Leptotrichia</taxon>
    </lineage>
</organism>
<dbReference type="EMBL" id="CP165644">
    <property type="protein sequence ID" value="XDU67203.1"/>
    <property type="molecule type" value="Genomic_DNA"/>
</dbReference>
<dbReference type="GO" id="GO:0005886">
    <property type="term" value="C:plasma membrane"/>
    <property type="evidence" value="ECO:0007669"/>
    <property type="project" value="InterPro"/>
</dbReference>
<gene>
    <name evidence="6" type="ORF">AB8B22_01975</name>
</gene>
<proteinExistence type="predicted"/>
<feature type="domain" description="Translocation and assembly module TamB C-terminal" evidence="5">
    <location>
        <begin position="1246"/>
        <end position="1617"/>
    </location>
</feature>
<reference evidence="6" key="1">
    <citation type="submission" date="2024-07" db="EMBL/GenBank/DDBJ databases">
        <authorList>
            <person name="Li X.-J."/>
            <person name="Wang X."/>
        </authorList>
    </citation>
    <scope>NUCLEOTIDE SEQUENCE</scope>
    <source>
        <strain evidence="6">HSP-334</strain>
    </source>
</reference>
<dbReference type="GO" id="GO:0009306">
    <property type="term" value="P:protein secretion"/>
    <property type="evidence" value="ECO:0007669"/>
    <property type="project" value="InterPro"/>
</dbReference>
<evidence type="ECO:0000256" key="1">
    <source>
        <dbReference type="ARBA" id="ARBA00004167"/>
    </source>
</evidence>
<keyword evidence="3" id="KW-1133">Transmembrane helix</keyword>
<accession>A0AB39VIW3</accession>
<dbReference type="InterPro" id="IPR007452">
    <property type="entry name" value="TamB_C"/>
</dbReference>
<dbReference type="KEGG" id="lrug:AB8B22_01975"/>
<evidence type="ECO:0000313" key="6">
    <source>
        <dbReference type="EMBL" id="XDU67203.1"/>
    </source>
</evidence>